<keyword evidence="6" id="KW-0862">Zinc</keyword>
<dbReference type="GO" id="GO:0006508">
    <property type="term" value="P:proteolysis"/>
    <property type="evidence" value="ECO:0007669"/>
    <property type="project" value="UniProtKB-KW"/>
</dbReference>
<dbReference type="InterPro" id="IPR026444">
    <property type="entry name" value="Secre_tail"/>
</dbReference>
<sequence>FLVLFILQTARAQTDVSNQDFWNDTLRRIALPSSNQNWMNLRTDANINALKFFKEYGKALRLGNDDDMRLYKTEKDELGFIHYRFNQYYKRIRIARAEYFVHADIHGQAYAANGQYVANMDKRVSTALTETSALKKVLLYARVDKLLSEEKYWEDELKKRTKNTDTSYYPKGELVWTQKISNNNVWKASNFRLAYQFDVYAASPMISKRIEIDANTGEIINDISLEASGCLPTIISTIWNGPKTININYKGGGYYLWDTCQAAEIKMWDWNSTRDSGFIPSDAYELNNVDNGWLETNQERLGTSSQWAIRNSFDYFKQIHNRNSYDNANGDVNAYINAVFFAGCSGGLCFYSTNNASMSQTGGIMKIGSGGSTNPILNSWGTADIIGHEYTHAVTGASAALTYANESGAINEAFSDIFGSLIQGYGTTGYGTLDFEIGEDRTAGAIRSLSNPNAHNQPDTYNGTFWYTGLDDAGGVHINSGVMNYWYYLVTQGGSGTNDNGASFSVNGLDSKVTADIIYRALTVYLTSSAVYTDARTATVNAAKDLYGNCSNEAYQVANAWYAVGVGTQPAPVGDGGVCGAWPVGSTVNYAVPGKVVSPPAGCFDGTTKVVGPAFTSFTGNEIILQPGFSALSGCNFLAFVTPCTINLSLTGPRPLYTANTSAAMAGTTIQKPAGEGFSATVYPNPASTNATLQLKGVKGNVSVVLTNLQGVDLWRNDRVNSNSISIALGQLPAGMYFINVKDNEHTKVLKLMKK</sequence>
<evidence type="ECO:0000256" key="8">
    <source>
        <dbReference type="PIRSR" id="PIRSR623612-1"/>
    </source>
</evidence>
<dbReference type="InterPro" id="IPR013856">
    <property type="entry name" value="Peptidase_M4_domain"/>
</dbReference>
<evidence type="ECO:0000256" key="6">
    <source>
        <dbReference type="ARBA" id="ARBA00022833"/>
    </source>
</evidence>
<evidence type="ECO:0000256" key="7">
    <source>
        <dbReference type="ARBA" id="ARBA00023049"/>
    </source>
</evidence>
<evidence type="ECO:0000256" key="2">
    <source>
        <dbReference type="ARBA" id="ARBA00022670"/>
    </source>
</evidence>
<dbReference type="Proteomes" id="UP000598971">
    <property type="component" value="Unassembled WGS sequence"/>
</dbReference>
<dbReference type="PANTHER" id="PTHR33794:SF1">
    <property type="entry name" value="BACILLOLYSIN"/>
    <property type="match status" value="1"/>
</dbReference>
<keyword evidence="14" id="KW-1185">Reference proteome</keyword>
<dbReference type="EMBL" id="WHPF01000013">
    <property type="protein sequence ID" value="NNV57117.1"/>
    <property type="molecule type" value="Genomic_DNA"/>
</dbReference>
<organism evidence="13 14">
    <name type="scientific">Limnovirga soli</name>
    <dbReference type="NCBI Taxonomy" id="2656915"/>
    <lineage>
        <taxon>Bacteria</taxon>
        <taxon>Pseudomonadati</taxon>
        <taxon>Bacteroidota</taxon>
        <taxon>Chitinophagia</taxon>
        <taxon>Chitinophagales</taxon>
        <taxon>Chitinophagaceae</taxon>
        <taxon>Limnovirga</taxon>
    </lineage>
</organism>
<evidence type="ECO:0000259" key="10">
    <source>
        <dbReference type="Pfam" id="PF02868"/>
    </source>
</evidence>
<dbReference type="PANTHER" id="PTHR33794">
    <property type="entry name" value="BACILLOLYSIN"/>
    <property type="match status" value="1"/>
</dbReference>
<comment type="similarity">
    <text evidence="1">Belongs to the peptidase M4 family.</text>
</comment>
<accession>A0A8J8FGR0</accession>
<dbReference type="InterPro" id="IPR001570">
    <property type="entry name" value="Peptidase_M4_C_domain"/>
</dbReference>
<dbReference type="CDD" id="cd09597">
    <property type="entry name" value="M4_TLP"/>
    <property type="match status" value="1"/>
</dbReference>
<keyword evidence="2" id="KW-0645">Protease</keyword>
<comment type="caution">
    <text evidence="13">The sequence shown here is derived from an EMBL/GenBank/DDBJ whole genome shotgun (WGS) entry which is preliminary data.</text>
</comment>
<name>A0A8J8FGR0_9BACT</name>
<keyword evidence="5" id="KW-0378">Hydrolase</keyword>
<proteinExistence type="inferred from homology"/>
<dbReference type="Pfam" id="PF01447">
    <property type="entry name" value="Peptidase_M4"/>
    <property type="match status" value="1"/>
</dbReference>
<dbReference type="InterPro" id="IPR055015">
    <property type="entry name" value="GCX_COOH"/>
</dbReference>
<feature type="domain" description="Peptidase M4" evidence="9">
    <location>
        <begin position="240"/>
        <end position="395"/>
    </location>
</feature>
<dbReference type="InterPro" id="IPR027268">
    <property type="entry name" value="Peptidase_M4/M1_CTD_sf"/>
</dbReference>
<dbReference type="InterPro" id="IPR050728">
    <property type="entry name" value="Zinc_Metalloprotease_M4"/>
</dbReference>
<dbReference type="PRINTS" id="PR00730">
    <property type="entry name" value="THERMOLYSIN"/>
</dbReference>
<keyword evidence="7" id="KW-0482">Metalloprotease</keyword>
<dbReference type="NCBIfam" id="NF045639">
    <property type="entry name" value="GCX_COOH"/>
    <property type="match status" value="1"/>
</dbReference>
<evidence type="ECO:0000256" key="1">
    <source>
        <dbReference type="ARBA" id="ARBA00009388"/>
    </source>
</evidence>
<dbReference type="Pfam" id="PF18962">
    <property type="entry name" value="Por_Secre_tail"/>
    <property type="match status" value="1"/>
</dbReference>
<feature type="domain" description="FTP" evidence="11">
    <location>
        <begin position="66"/>
        <end position="116"/>
    </location>
</feature>
<dbReference type="Pfam" id="PF02868">
    <property type="entry name" value="Peptidase_M4_C"/>
    <property type="match status" value="1"/>
</dbReference>
<evidence type="ECO:0000259" key="9">
    <source>
        <dbReference type="Pfam" id="PF01447"/>
    </source>
</evidence>
<dbReference type="GO" id="GO:0004222">
    <property type="term" value="F:metalloendopeptidase activity"/>
    <property type="evidence" value="ECO:0007669"/>
    <property type="project" value="InterPro"/>
</dbReference>
<evidence type="ECO:0000259" key="11">
    <source>
        <dbReference type="Pfam" id="PF07504"/>
    </source>
</evidence>
<protein>
    <submittedName>
        <fullName evidence="13">T9SS type A sorting domain-containing protein</fullName>
    </submittedName>
</protein>
<evidence type="ECO:0000259" key="12">
    <source>
        <dbReference type="Pfam" id="PF18962"/>
    </source>
</evidence>
<feature type="active site" evidence="8">
    <location>
        <position position="389"/>
    </location>
</feature>
<keyword evidence="3" id="KW-0479">Metal-binding</keyword>
<feature type="domain" description="Peptidase M4 C-terminal" evidence="10">
    <location>
        <begin position="399"/>
        <end position="566"/>
    </location>
</feature>
<evidence type="ECO:0000256" key="5">
    <source>
        <dbReference type="ARBA" id="ARBA00022801"/>
    </source>
</evidence>
<dbReference type="SUPFAM" id="SSF55486">
    <property type="entry name" value="Metalloproteases ('zincins'), catalytic domain"/>
    <property type="match status" value="1"/>
</dbReference>
<feature type="active site" description="Proton donor" evidence="8">
    <location>
        <position position="477"/>
    </location>
</feature>
<evidence type="ECO:0000256" key="3">
    <source>
        <dbReference type="ARBA" id="ARBA00022723"/>
    </source>
</evidence>
<dbReference type="InterPro" id="IPR011096">
    <property type="entry name" value="FTP_domain"/>
</dbReference>
<dbReference type="GO" id="GO:0046872">
    <property type="term" value="F:metal ion binding"/>
    <property type="evidence" value="ECO:0007669"/>
    <property type="project" value="UniProtKB-KW"/>
</dbReference>
<feature type="domain" description="Secretion system C-terminal sorting" evidence="12">
    <location>
        <begin position="682"/>
        <end position="752"/>
    </location>
</feature>
<reference evidence="13" key="1">
    <citation type="submission" date="2019-10" db="EMBL/GenBank/DDBJ databases">
        <title>Draft genome sequence of Panacibacter sp. KCS-6.</title>
        <authorList>
            <person name="Yim K.J."/>
        </authorList>
    </citation>
    <scope>NUCLEOTIDE SEQUENCE</scope>
    <source>
        <strain evidence="13">KCS-6</strain>
    </source>
</reference>
<dbReference type="Gene3D" id="3.10.170.10">
    <property type="match status" value="1"/>
</dbReference>
<dbReference type="InterPro" id="IPR023612">
    <property type="entry name" value="Peptidase_M4"/>
</dbReference>
<dbReference type="Pfam" id="PF07504">
    <property type="entry name" value="FTP"/>
    <property type="match status" value="1"/>
</dbReference>
<dbReference type="RefSeq" id="WP_171609067.1">
    <property type="nucleotide sequence ID" value="NZ_WHPF01000013.1"/>
</dbReference>
<keyword evidence="4" id="KW-0732">Signal</keyword>
<evidence type="ECO:0000256" key="4">
    <source>
        <dbReference type="ARBA" id="ARBA00022729"/>
    </source>
</evidence>
<gene>
    <name evidence="13" type="ORF">GD597_16710</name>
</gene>
<evidence type="ECO:0000313" key="13">
    <source>
        <dbReference type="EMBL" id="NNV57117.1"/>
    </source>
</evidence>
<dbReference type="NCBIfam" id="TIGR04183">
    <property type="entry name" value="Por_Secre_tail"/>
    <property type="match status" value="1"/>
</dbReference>
<dbReference type="Gene3D" id="3.10.450.490">
    <property type="match status" value="1"/>
</dbReference>
<feature type="non-terminal residue" evidence="13">
    <location>
        <position position="1"/>
    </location>
</feature>
<dbReference type="Gene3D" id="1.10.390.10">
    <property type="entry name" value="Neutral Protease Domain 2"/>
    <property type="match status" value="1"/>
</dbReference>
<dbReference type="AlphaFoldDB" id="A0A8J8FGR0"/>
<evidence type="ECO:0000313" key="14">
    <source>
        <dbReference type="Proteomes" id="UP000598971"/>
    </source>
</evidence>